<keyword evidence="1" id="KW-0479">Metal-binding</keyword>
<dbReference type="EMBL" id="RDQH01000334">
    <property type="protein sequence ID" value="RXH91694.1"/>
    <property type="molecule type" value="Genomic_DNA"/>
</dbReference>
<keyword evidence="3" id="KW-0833">Ubl conjugation pathway</keyword>
<name>A0A498JC63_MALDO</name>
<feature type="region of interest" description="Disordered" evidence="6">
    <location>
        <begin position="284"/>
        <end position="325"/>
    </location>
</feature>
<gene>
    <name evidence="8" type="ORF">DVH24_020717</name>
</gene>
<dbReference type="GO" id="GO:0016567">
    <property type="term" value="P:protein ubiquitination"/>
    <property type="evidence" value="ECO:0007669"/>
    <property type="project" value="UniProtKB-UniPathway"/>
</dbReference>
<evidence type="ECO:0000313" key="8">
    <source>
        <dbReference type="EMBL" id="RXH91694.1"/>
    </source>
</evidence>
<dbReference type="InterPro" id="IPR002867">
    <property type="entry name" value="IBR_dom"/>
</dbReference>
<dbReference type="PROSITE" id="PS01358">
    <property type="entry name" value="ZF_RANBP2_1"/>
    <property type="match status" value="1"/>
</dbReference>
<evidence type="ECO:0000256" key="1">
    <source>
        <dbReference type="ARBA" id="ARBA00022723"/>
    </source>
</evidence>
<dbReference type="Proteomes" id="UP000290289">
    <property type="component" value="Chromosome 8"/>
</dbReference>
<feature type="compositionally biased region" description="Basic and acidic residues" evidence="6">
    <location>
        <begin position="298"/>
        <end position="308"/>
    </location>
</feature>
<dbReference type="GO" id="GO:0008270">
    <property type="term" value="F:zinc ion binding"/>
    <property type="evidence" value="ECO:0007669"/>
    <property type="project" value="UniProtKB-KW"/>
</dbReference>
<sequence>MYDRGVLETTRIEILDNYLTPPLQLESYVRESISNDCVGCLSLKCPHPGCGAAVGEDLILPVLATKANNDPDKAKYSQYLLRSYVEDCKGKRKWCLFMDGDYAVDFIGGYGTSDVSCLCSYKFCSNCHEGEGVESEHRRRKKEMVNISLKEMSKMSSNRFVRNYERWYERVKRQLFGYLLGEVKSGLEKLCHCAEVELEEKIINVDRSIEEFFEFRGKLTQLIAIGNYFRNFVRAMKNDFSEVVDYSENNFPEVSVGCWPCDRCTNVNDSSATACMMCTEEDSPVQAKCESKKRQKSPVHDDAMSESKSKKRRRKFNRKKLEFKF</sequence>
<dbReference type="AlphaFoldDB" id="A0A498JC63"/>
<evidence type="ECO:0000256" key="4">
    <source>
        <dbReference type="ARBA" id="ARBA00022833"/>
    </source>
</evidence>
<feature type="compositionally biased region" description="Basic residues" evidence="6">
    <location>
        <begin position="309"/>
        <end position="318"/>
    </location>
</feature>
<dbReference type="STRING" id="3750.A0A498JC63"/>
<protein>
    <recommendedName>
        <fullName evidence="7">RanBP2-type domain-containing protein</fullName>
    </recommendedName>
</protein>
<keyword evidence="4" id="KW-0862">Zinc</keyword>
<dbReference type="PROSITE" id="PS50199">
    <property type="entry name" value="ZF_RANBP2_2"/>
    <property type="match status" value="1"/>
</dbReference>
<dbReference type="Pfam" id="PF01485">
    <property type="entry name" value="IBR"/>
    <property type="match status" value="1"/>
</dbReference>
<evidence type="ECO:0000256" key="6">
    <source>
        <dbReference type="SAM" id="MobiDB-lite"/>
    </source>
</evidence>
<evidence type="ECO:0000256" key="3">
    <source>
        <dbReference type="ARBA" id="ARBA00022786"/>
    </source>
</evidence>
<evidence type="ECO:0000256" key="2">
    <source>
        <dbReference type="ARBA" id="ARBA00022771"/>
    </source>
</evidence>
<evidence type="ECO:0000256" key="5">
    <source>
        <dbReference type="PROSITE-ProRule" id="PRU00322"/>
    </source>
</evidence>
<keyword evidence="9" id="KW-1185">Reference proteome</keyword>
<dbReference type="UniPathway" id="UPA00143"/>
<proteinExistence type="predicted"/>
<organism evidence="8 9">
    <name type="scientific">Malus domestica</name>
    <name type="common">Apple</name>
    <name type="synonym">Pyrus malus</name>
    <dbReference type="NCBI Taxonomy" id="3750"/>
    <lineage>
        <taxon>Eukaryota</taxon>
        <taxon>Viridiplantae</taxon>
        <taxon>Streptophyta</taxon>
        <taxon>Embryophyta</taxon>
        <taxon>Tracheophyta</taxon>
        <taxon>Spermatophyta</taxon>
        <taxon>Magnoliopsida</taxon>
        <taxon>eudicotyledons</taxon>
        <taxon>Gunneridae</taxon>
        <taxon>Pentapetalae</taxon>
        <taxon>rosids</taxon>
        <taxon>fabids</taxon>
        <taxon>Rosales</taxon>
        <taxon>Rosaceae</taxon>
        <taxon>Amygdaloideae</taxon>
        <taxon>Maleae</taxon>
        <taxon>Malus</taxon>
    </lineage>
</organism>
<comment type="caution">
    <text evidence="8">The sequence shown here is derived from an EMBL/GenBank/DDBJ whole genome shotgun (WGS) entry which is preliminary data.</text>
</comment>
<dbReference type="InterPro" id="IPR001876">
    <property type="entry name" value="Znf_RanBP2"/>
</dbReference>
<accession>A0A498JC63</accession>
<evidence type="ECO:0000313" key="9">
    <source>
        <dbReference type="Proteomes" id="UP000290289"/>
    </source>
</evidence>
<keyword evidence="2 5" id="KW-0863">Zinc-finger</keyword>
<reference evidence="8 9" key="1">
    <citation type="submission" date="2018-10" db="EMBL/GenBank/DDBJ databases">
        <title>A high-quality apple genome assembly.</title>
        <authorList>
            <person name="Hu J."/>
        </authorList>
    </citation>
    <scope>NUCLEOTIDE SEQUENCE [LARGE SCALE GENOMIC DNA]</scope>
    <source>
        <strain evidence="9">cv. HFTH1</strain>
        <tissue evidence="8">Young leaf</tissue>
    </source>
</reference>
<feature type="domain" description="RanBP2-type" evidence="7">
    <location>
        <begin position="255"/>
        <end position="284"/>
    </location>
</feature>
<evidence type="ECO:0000259" key="7">
    <source>
        <dbReference type="PROSITE" id="PS50199"/>
    </source>
</evidence>